<dbReference type="InterPro" id="IPR016024">
    <property type="entry name" value="ARM-type_fold"/>
</dbReference>
<comment type="caution">
    <text evidence="10">The sequence shown here is derived from an EMBL/GenBank/DDBJ whole genome shotgun (WGS) entry which is preliminary data.</text>
</comment>
<dbReference type="InterPro" id="IPR011989">
    <property type="entry name" value="ARM-like"/>
</dbReference>
<feature type="compositionally biased region" description="Low complexity" evidence="8">
    <location>
        <begin position="650"/>
        <end position="678"/>
    </location>
</feature>
<feature type="compositionally biased region" description="Basic and acidic residues" evidence="8">
    <location>
        <begin position="236"/>
        <end position="251"/>
    </location>
</feature>
<keyword evidence="6" id="KW-0131">Cell cycle</keyword>
<reference evidence="10 11" key="1">
    <citation type="submission" date="2019-10" db="EMBL/GenBank/DDBJ databases">
        <authorList>
            <person name="Palmer J.M."/>
        </authorList>
    </citation>
    <scope>NUCLEOTIDE SEQUENCE [LARGE SCALE GENOMIC DNA]</scope>
    <source>
        <strain evidence="10 11">TWF730</strain>
    </source>
</reference>
<feature type="compositionally biased region" description="Low complexity" evidence="8">
    <location>
        <begin position="512"/>
        <end position="531"/>
    </location>
</feature>
<evidence type="ECO:0000256" key="8">
    <source>
        <dbReference type="SAM" id="MobiDB-lite"/>
    </source>
</evidence>
<evidence type="ECO:0000256" key="1">
    <source>
        <dbReference type="ARBA" id="ARBA00004186"/>
    </source>
</evidence>
<evidence type="ECO:0000256" key="3">
    <source>
        <dbReference type="ARBA" id="ARBA00011375"/>
    </source>
</evidence>
<comment type="subcellular location">
    <subcellularLocation>
        <location evidence="1">Cytoplasm</location>
        <location evidence="1">Cytoskeleton</location>
        <location evidence="1">Spindle</location>
    </subcellularLocation>
</comment>
<sequence>MGENLGEDEANTLLTLIRSNRDDALKIEHLIQAKQKIKHYGIDADATEPTFSAVRIGMSQASNISLFQHSLSCLGYLVKRCRVNDAALLKRLSIDLLPLLLDKMGDAKDRIREMALSPVVDIWTAAPVETERIIRETGLTSKNSRLKESSLEWLARVHALYGGQLSIKPYTSLLVRLLEDANDGVREKAKHVVVDLFKSASGPAKADLQKSVTEHQVRKTIATYVIDNISGPDMRSSGKNEKDKPKDEKPARSAAKSSYLNSITGVAMDEMKPAYVNTARELENDLNSMLADLSGKETEQNWAARERHVTRIRELLRGNAPADHPAIFSVGIKTLCDGLVNVVRSLRTTVSTKGCQCVKDLFLVLGPGMDPTVDIILPTMIKLCGGTKKITAEAANVTCAVIFAKTSYHHKIPNYLYGACTDKNIQPRLYATSWFKVLVEAHAHEKHILDHGDGIKKLEDGLRKVLVDSNPTVRENGRAAFWIYYDLFPDRGTVILEAQDANTRKLLDKDNPNGSSGPSASTSAGPSSKPGVSRTGASATTRPSIKEQIAARRKEAAAAAQAAKQAPKLEPAHSFSGPLSAGSSSSAQTAPEKSGISSAPVRSSRPMRPKSQLSIRVDEAKRPASSSSNGDSANAIERTLERMNGNRAMSPSSSARSGFSPSTSSYKKSSTTSPPGSTRAIRTTVRASPLSSRKLTILEQLSHADHKVRLEGIVVLGCALAGRTPPNYDKRPPVPPSDQLAPALQKLLNDPHIEVVESVLAPEVLPELVKFVGYDQIVPRVLLLNEVDETEHPRPYPTKSLASLKELLTPADAAELLLKVATSMASGGTMSRKMLPGAISFTSVQKRRILHGALEWMFALFGGDKIRPNEYLDHPDIYKLFINRLVPMVPSTKQPNFTPLANILKNIQKRNPTVFDRILATFDPAIQRELKRAWGMKDEPEGVPRVEEEVARVEKVLGIIPSVSGMPPPPRPRGIDIPDVSQKTDFLTEDEELTMINPMSALANLNIVPSTMPATPAITETRTSSSGSLDIPDFLGTSKKNGTNGVGYTNAKDKDLIQVYQDPTPTKQGVNVTKSPEPLANITNSVRSRQKNFGASTTVGKTPEQQLQSLQNYLRKLKDGDIDSHGLRRLCAIVRDNPAKREQQENKDAIDFWAGGQTFEDMLDSLLDFLGEPFTGGSTKTAEELADVRAQGVQLLRLLMNKAAPYFTGREHGVFPVTFKLRGEYPTQSPVSSNIDDMVEDYLKGVADPGVALPTITSFLMATTPDASVGADGIGKKNAGSNVLALKTLAAFVKESDEEDLESQWGAIGAIAKKYMEDEDPEVRRAVVNVCVEMKKRFVENGNAEEGEARLWKDCLAGLTEGQRNLLTYYFARNN</sequence>
<dbReference type="PANTHER" id="PTHR21567:SF9">
    <property type="entry name" value="CLIP-ASSOCIATING PROTEIN"/>
    <property type="match status" value="1"/>
</dbReference>
<gene>
    <name evidence="10" type="primary">STU1</name>
    <name evidence="10" type="ORF">TWF730_011058</name>
</gene>
<dbReference type="GO" id="GO:0060172">
    <property type="term" value="P:astral microtubule depolymerization"/>
    <property type="evidence" value="ECO:0007669"/>
    <property type="project" value="TreeGrafter"/>
</dbReference>
<evidence type="ECO:0000256" key="7">
    <source>
        <dbReference type="ARBA" id="ARBA00024889"/>
    </source>
</evidence>
<evidence type="ECO:0000259" key="9">
    <source>
        <dbReference type="SMART" id="SM01349"/>
    </source>
</evidence>
<feature type="region of interest" description="Disordered" evidence="8">
    <location>
        <begin position="505"/>
        <end position="687"/>
    </location>
</feature>
<feature type="domain" description="TOG" evidence="9">
    <location>
        <begin position="1"/>
        <end position="223"/>
    </location>
</feature>
<dbReference type="InterPro" id="IPR034085">
    <property type="entry name" value="TOG"/>
</dbReference>
<dbReference type="PANTHER" id="PTHR21567">
    <property type="entry name" value="CLASP"/>
    <property type="match status" value="1"/>
</dbReference>
<proteinExistence type="inferred from homology"/>
<feature type="compositionally biased region" description="Polar residues" evidence="8">
    <location>
        <begin position="588"/>
        <end position="601"/>
    </location>
</feature>
<evidence type="ECO:0000256" key="6">
    <source>
        <dbReference type="ARBA" id="ARBA00022776"/>
    </source>
</evidence>
<evidence type="ECO:0000313" key="10">
    <source>
        <dbReference type="EMBL" id="KAK6343469.1"/>
    </source>
</evidence>
<dbReference type="GO" id="GO:0005881">
    <property type="term" value="C:cytoplasmic microtubule"/>
    <property type="evidence" value="ECO:0007669"/>
    <property type="project" value="TreeGrafter"/>
</dbReference>
<feature type="region of interest" description="Disordered" evidence="8">
    <location>
        <begin position="229"/>
        <end position="256"/>
    </location>
</feature>
<evidence type="ECO:0000256" key="4">
    <source>
        <dbReference type="ARBA" id="ARBA00022618"/>
    </source>
</evidence>
<dbReference type="GO" id="GO:1990023">
    <property type="term" value="C:mitotic spindle midzone"/>
    <property type="evidence" value="ECO:0007669"/>
    <property type="project" value="TreeGrafter"/>
</dbReference>
<dbReference type="GO" id="GO:0090307">
    <property type="term" value="P:mitotic spindle assembly"/>
    <property type="evidence" value="ECO:0007669"/>
    <property type="project" value="TreeGrafter"/>
</dbReference>
<feature type="compositionally biased region" description="Low complexity" evidence="8">
    <location>
        <begin position="557"/>
        <end position="587"/>
    </location>
</feature>
<keyword evidence="5" id="KW-0493">Microtubule</keyword>
<evidence type="ECO:0000313" key="11">
    <source>
        <dbReference type="Proteomes" id="UP001373714"/>
    </source>
</evidence>
<comment type="subunit">
    <text evidence="3">Interacts with microtubules.</text>
</comment>
<dbReference type="Gene3D" id="1.25.10.10">
    <property type="entry name" value="Leucine-rich Repeat Variant"/>
    <property type="match status" value="2"/>
</dbReference>
<dbReference type="Proteomes" id="UP001373714">
    <property type="component" value="Unassembled WGS sequence"/>
</dbReference>
<accession>A0AAV9UMY7</accession>
<dbReference type="GO" id="GO:0005815">
    <property type="term" value="C:microtubule organizing center"/>
    <property type="evidence" value="ECO:0007669"/>
    <property type="project" value="TreeGrafter"/>
</dbReference>
<comment type="function">
    <text evidence="7">Microtubule binding protein that promotes the stabilization of dynamic microtubules. Required for mitotic spindle formation.</text>
</comment>
<feature type="domain" description="TOG" evidence="9">
    <location>
        <begin position="278"/>
        <end position="520"/>
    </location>
</feature>
<organism evidence="10 11">
    <name type="scientific">Orbilia blumenaviensis</name>
    <dbReference type="NCBI Taxonomy" id="1796055"/>
    <lineage>
        <taxon>Eukaryota</taxon>
        <taxon>Fungi</taxon>
        <taxon>Dikarya</taxon>
        <taxon>Ascomycota</taxon>
        <taxon>Pezizomycotina</taxon>
        <taxon>Orbiliomycetes</taxon>
        <taxon>Orbiliales</taxon>
        <taxon>Orbiliaceae</taxon>
        <taxon>Orbilia</taxon>
    </lineage>
</organism>
<keyword evidence="6" id="KW-0498">Mitosis</keyword>
<dbReference type="Pfam" id="PF12348">
    <property type="entry name" value="CLASP_N"/>
    <property type="match status" value="2"/>
</dbReference>
<evidence type="ECO:0000256" key="5">
    <source>
        <dbReference type="ARBA" id="ARBA00022701"/>
    </source>
</evidence>
<protein>
    <submittedName>
        <fullName evidence="10">Suppressor of tub2 mutation</fullName>
    </submittedName>
</protein>
<dbReference type="EMBL" id="JAVHNS010000009">
    <property type="protein sequence ID" value="KAK6343469.1"/>
    <property type="molecule type" value="Genomic_DNA"/>
</dbReference>
<name>A0AAV9UMY7_9PEZI</name>
<keyword evidence="4" id="KW-0132">Cell division</keyword>
<feature type="compositionally biased region" description="Low complexity" evidence="8">
    <location>
        <begin position="624"/>
        <end position="635"/>
    </location>
</feature>
<dbReference type="SUPFAM" id="SSF48371">
    <property type="entry name" value="ARM repeat"/>
    <property type="match status" value="1"/>
</dbReference>
<evidence type="ECO:0000256" key="2">
    <source>
        <dbReference type="ARBA" id="ARBA00009549"/>
    </source>
</evidence>
<keyword evidence="11" id="KW-1185">Reference proteome</keyword>
<dbReference type="InterPro" id="IPR024395">
    <property type="entry name" value="CLASP_N_dom"/>
</dbReference>
<dbReference type="SMART" id="SM01349">
    <property type="entry name" value="TOG"/>
    <property type="match status" value="2"/>
</dbReference>
<comment type="similarity">
    <text evidence="2">Belongs to the CLASP family.</text>
</comment>
<dbReference type="GO" id="GO:0051301">
    <property type="term" value="P:cell division"/>
    <property type="evidence" value="ECO:0007669"/>
    <property type="project" value="UniProtKB-KW"/>
</dbReference>
<dbReference type="GO" id="GO:0005876">
    <property type="term" value="C:spindle microtubule"/>
    <property type="evidence" value="ECO:0007669"/>
    <property type="project" value="TreeGrafter"/>
</dbReference>
<dbReference type="GO" id="GO:0008017">
    <property type="term" value="F:microtubule binding"/>
    <property type="evidence" value="ECO:0007669"/>
    <property type="project" value="TreeGrafter"/>
</dbReference>